<gene>
    <name evidence="2" type="ORF">HO173_005270</name>
</gene>
<sequence length="224" mass="24639">MCFGSSTDGRSYSEQPARPIELRPLSIQSSSSGRVRVPSSAHLSSSSSGGVRIQRGYASSSSSGGVRLPSSYAPSSSSGGVRLPLTSQSSSSSSVYIRDPVDWNTRPDVLARHRQYKAADVRHSADKGRYEIERRQRTVDRSQRSLTYTPQDLTLESHEYLGPVAGQWHGSANRHADLREGFLTDYPRAYRNKASVRTHREAAEAARNSAATAEGYMEEHTRYG</sequence>
<organism evidence="2 3">
    <name type="scientific">Letharia columbiana</name>
    <dbReference type="NCBI Taxonomy" id="112416"/>
    <lineage>
        <taxon>Eukaryota</taxon>
        <taxon>Fungi</taxon>
        <taxon>Dikarya</taxon>
        <taxon>Ascomycota</taxon>
        <taxon>Pezizomycotina</taxon>
        <taxon>Lecanoromycetes</taxon>
        <taxon>OSLEUM clade</taxon>
        <taxon>Lecanoromycetidae</taxon>
        <taxon>Lecanorales</taxon>
        <taxon>Lecanorineae</taxon>
        <taxon>Parmeliaceae</taxon>
        <taxon>Letharia</taxon>
    </lineage>
</organism>
<dbReference type="Proteomes" id="UP000578531">
    <property type="component" value="Unassembled WGS sequence"/>
</dbReference>
<feature type="compositionally biased region" description="Low complexity" evidence="1">
    <location>
        <begin position="29"/>
        <end position="48"/>
    </location>
</feature>
<dbReference type="EMBL" id="JACCJC010000018">
    <property type="protein sequence ID" value="KAF6236489.1"/>
    <property type="molecule type" value="Genomic_DNA"/>
</dbReference>
<dbReference type="GeneID" id="59286934"/>
<proteinExistence type="predicted"/>
<evidence type="ECO:0000256" key="1">
    <source>
        <dbReference type="SAM" id="MobiDB-lite"/>
    </source>
</evidence>
<reference evidence="2 3" key="1">
    <citation type="journal article" date="2020" name="Genomics">
        <title>Complete, high-quality genomes from long-read metagenomic sequencing of two wolf lichen thalli reveals enigmatic genome architecture.</title>
        <authorList>
            <person name="McKenzie S.K."/>
            <person name="Walston R.F."/>
            <person name="Allen J.L."/>
        </authorList>
    </citation>
    <scope>NUCLEOTIDE SEQUENCE [LARGE SCALE GENOMIC DNA]</scope>
    <source>
        <strain evidence="2">WasteWater2</strain>
    </source>
</reference>
<feature type="compositionally biased region" description="Low complexity" evidence="1">
    <location>
        <begin position="59"/>
        <end position="78"/>
    </location>
</feature>
<dbReference type="AlphaFoldDB" id="A0A8H6FX72"/>
<evidence type="ECO:0000313" key="3">
    <source>
        <dbReference type="Proteomes" id="UP000578531"/>
    </source>
</evidence>
<evidence type="ECO:0000313" key="2">
    <source>
        <dbReference type="EMBL" id="KAF6236489.1"/>
    </source>
</evidence>
<protein>
    <submittedName>
        <fullName evidence="2">Uncharacterized protein</fullName>
    </submittedName>
</protein>
<comment type="caution">
    <text evidence="2">The sequence shown here is derived from an EMBL/GenBank/DDBJ whole genome shotgun (WGS) entry which is preliminary data.</text>
</comment>
<accession>A0A8H6FX72</accession>
<feature type="region of interest" description="Disordered" evidence="1">
    <location>
        <begin position="200"/>
        <end position="224"/>
    </location>
</feature>
<feature type="compositionally biased region" description="Polar residues" evidence="1">
    <location>
        <begin position="1"/>
        <end position="14"/>
    </location>
</feature>
<keyword evidence="3" id="KW-1185">Reference proteome</keyword>
<dbReference type="RefSeq" id="XP_037165828.1">
    <property type="nucleotide sequence ID" value="XM_037307188.1"/>
</dbReference>
<feature type="region of interest" description="Disordered" evidence="1">
    <location>
        <begin position="1"/>
        <end position="94"/>
    </location>
</feature>
<feature type="compositionally biased region" description="Low complexity" evidence="1">
    <location>
        <begin position="205"/>
        <end position="214"/>
    </location>
</feature>
<name>A0A8H6FX72_9LECA</name>